<accession>A0A381ZIP6</accession>
<reference evidence="1" key="1">
    <citation type="submission" date="2018-05" db="EMBL/GenBank/DDBJ databases">
        <authorList>
            <person name="Lanie J.A."/>
            <person name="Ng W.-L."/>
            <person name="Kazmierczak K.M."/>
            <person name="Andrzejewski T.M."/>
            <person name="Davidsen T.M."/>
            <person name="Wayne K.J."/>
            <person name="Tettelin H."/>
            <person name="Glass J.I."/>
            <person name="Rusch D."/>
            <person name="Podicherti R."/>
            <person name="Tsui H.-C.T."/>
            <person name="Winkler M.E."/>
        </authorList>
    </citation>
    <scope>NUCLEOTIDE SEQUENCE</scope>
</reference>
<organism evidence="1">
    <name type="scientific">marine metagenome</name>
    <dbReference type="NCBI Taxonomy" id="408172"/>
    <lineage>
        <taxon>unclassified sequences</taxon>
        <taxon>metagenomes</taxon>
        <taxon>ecological metagenomes</taxon>
    </lineage>
</organism>
<feature type="non-terminal residue" evidence="1">
    <location>
        <position position="64"/>
    </location>
</feature>
<evidence type="ECO:0008006" key="2">
    <source>
        <dbReference type="Google" id="ProtNLM"/>
    </source>
</evidence>
<evidence type="ECO:0000313" key="1">
    <source>
        <dbReference type="EMBL" id="SVA88623.1"/>
    </source>
</evidence>
<protein>
    <recommendedName>
        <fullName evidence="2">DUF4177 domain-containing protein</fullName>
    </recommendedName>
</protein>
<name>A0A381ZIP6_9ZZZZ</name>
<sequence>MNNHREWEAKMLPGVWKDSVNVELEKHAREGWELVIVLPGKEDRRELYFKRPLIRHEPESAPPR</sequence>
<gene>
    <name evidence="1" type="ORF">METZ01_LOCUS141477</name>
</gene>
<proteinExistence type="predicted"/>
<dbReference type="AlphaFoldDB" id="A0A381ZIP6"/>
<dbReference type="EMBL" id="UINC01021320">
    <property type="protein sequence ID" value="SVA88623.1"/>
    <property type="molecule type" value="Genomic_DNA"/>
</dbReference>